<evidence type="ECO:0000313" key="2">
    <source>
        <dbReference type="Proteomes" id="UP001314205"/>
    </source>
</evidence>
<evidence type="ECO:0000313" key="1">
    <source>
        <dbReference type="EMBL" id="CAK1604187.1"/>
    </source>
</evidence>
<dbReference type="EMBL" id="CAVLGL010000159">
    <property type="protein sequence ID" value="CAK1604187.1"/>
    <property type="molecule type" value="Genomic_DNA"/>
</dbReference>
<sequence>MSQNIGIDDADMKQSVCGVFYARLTKVLNSLLSGVNKTHAYNGWIMPVLMYTFGILRHPPVFNLDKGENLGSLYTFKGSKVLNTVSNAPSNKLKLQYEVIVRVVDDGSENNEKTAKKDEVKAPIIILKPSSDIKVDSSKNSEVKKTFSKIVKSLIIDDVLPTVSGVLPLTPDDVKLTIDDVQLLQTEKVSPTTTLLNNVEDISTTTYTPSLNNDEFMPIISSQSNLGDYMTDYDDITTEDLLQPLTENVANVSVGDIQTSTEAGQS</sequence>
<comment type="caution">
    <text evidence="1">The sequence shown here is derived from an EMBL/GenBank/DDBJ whole genome shotgun (WGS) entry which is preliminary data.</text>
</comment>
<gene>
    <name evidence="1" type="ORF">PARMNEM_LOCUS22449</name>
</gene>
<protein>
    <submittedName>
        <fullName evidence="1">Uncharacterized protein</fullName>
    </submittedName>
</protein>
<accession>A0AAV1MCG3</accession>
<proteinExistence type="predicted"/>
<reference evidence="1 2" key="1">
    <citation type="submission" date="2023-11" db="EMBL/GenBank/DDBJ databases">
        <authorList>
            <person name="Hedman E."/>
            <person name="Englund M."/>
            <person name="Stromberg M."/>
            <person name="Nyberg Akerstrom W."/>
            <person name="Nylinder S."/>
            <person name="Jareborg N."/>
            <person name="Kallberg Y."/>
            <person name="Kronander E."/>
        </authorList>
    </citation>
    <scope>NUCLEOTIDE SEQUENCE [LARGE SCALE GENOMIC DNA]</scope>
</reference>
<dbReference type="Proteomes" id="UP001314205">
    <property type="component" value="Unassembled WGS sequence"/>
</dbReference>
<keyword evidence="2" id="KW-1185">Reference proteome</keyword>
<organism evidence="1 2">
    <name type="scientific">Parnassius mnemosyne</name>
    <name type="common">clouded apollo</name>
    <dbReference type="NCBI Taxonomy" id="213953"/>
    <lineage>
        <taxon>Eukaryota</taxon>
        <taxon>Metazoa</taxon>
        <taxon>Ecdysozoa</taxon>
        <taxon>Arthropoda</taxon>
        <taxon>Hexapoda</taxon>
        <taxon>Insecta</taxon>
        <taxon>Pterygota</taxon>
        <taxon>Neoptera</taxon>
        <taxon>Endopterygota</taxon>
        <taxon>Lepidoptera</taxon>
        <taxon>Glossata</taxon>
        <taxon>Ditrysia</taxon>
        <taxon>Papilionoidea</taxon>
        <taxon>Papilionidae</taxon>
        <taxon>Parnassiinae</taxon>
        <taxon>Parnassini</taxon>
        <taxon>Parnassius</taxon>
        <taxon>Driopa</taxon>
    </lineage>
</organism>
<dbReference type="AlphaFoldDB" id="A0AAV1MCG3"/>
<name>A0AAV1MCG3_9NEOP</name>